<gene>
    <name evidence="4" type="primary">8239493</name>
    <name evidence="3" type="ORF">Phum_PHUM147390</name>
</gene>
<dbReference type="GO" id="GO:0035148">
    <property type="term" value="P:tube formation"/>
    <property type="evidence" value="ECO:0007669"/>
    <property type="project" value="TreeGrafter"/>
</dbReference>
<reference evidence="3" key="2">
    <citation type="submission" date="2007-04" db="EMBL/GenBank/DDBJ databases">
        <title>The genome of the human body louse.</title>
        <authorList>
            <consortium name="The Human Body Louse Genome Consortium"/>
            <person name="Kirkness E."/>
            <person name="Walenz B."/>
            <person name="Hass B."/>
            <person name="Bruggner R."/>
            <person name="Strausberg R."/>
        </authorList>
    </citation>
    <scope>NUCLEOTIDE SEQUENCE</scope>
    <source>
        <strain evidence="3">USDA</strain>
    </source>
</reference>
<dbReference type="EMBL" id="DS235100">
    <property type="protein sequence ID" value="EEB11965.1"/>
    <property type="molecule type" value="Genomic_DNA"/>
</dbReference>
<sequence length="545" mass="63962">MLKKTPVSDYTEGAYREAVSRLRYLLNESYYPSSTRYHGIGFSKQEESDEDKESPMATDRTQPPRVSPYRRPYFPRRPTKPIHQNVQSNSSQYYGEDDSDNGNQFTGSPELIAFIERQEEYIDQLEKEAQYCRDELSHLLRKVKELITENELLQDQQKTGLMKVMLEGVDEERFQSQNKYMKNLEGPLIVFESRISELEAQLTQTKMDLRKAQDEVEMYKQKLQDAQPSSSNYDFYKQIENLQREKKDLNESLAKLQASINQIREKEMDASKKVQKTLDVVDKTQFEKQQAELEVYRLKSELEMQHDKLLEVLSEQTRKVADERSQAERRYQQHIERLNSELTMQRDAVSKLHMEIEKYKRIEEDLKRDLNAKNMTIENVKKELSNKIAGLQKELASALAERDSMEQELNTSRMSTERVERLNKQESNRLQVEISSLKKRLDGGDVDLIHCRKENLRLLEKISDLEKDVGYNIKLGEQKDPIEEEEKNAREKIINTRISEIESKHVEKVSDLEGLIENQSQVMAQLKAECESLTQKLEESTARHK</sequence>
<dbReference type="KEGG" id="phu:Phum_PHUM147390"/>
<dbReference type="GO" id="GO:0007098">
    <property type="term" value="P:centrosome cycle"/>
    <property type="evidence" value="ECO:0007669"/>
    <property type="project" value="InterPro"/>
</dbReference>
<reference evidence="4" key="3">
    <citation type="submission" date="2021-02" db="UniProtKB">
        <authorList>
            <consortium name="EnsemblMetazoa"/>
        </authorList>
    </citation>
    <scope>IDENTIFICATION</scope>
    <source>
        <strain evidence="4">USDA</strain>
    </source>
</reference>
<organism>
    <name type="scientific">Pediculus humanus subsp. corporis</name>
    <name type="common">Body louse</name>
    <dbReference type="NCBI Taxonomy" id="121224"/>
    <lineage>
        <taxon>Eukaryota</taxon>
        <taxon>Metazoa</taxon>
        <taxon>Ecdysozoa</taxon>
        <taxon>Arthropoda</taxon>
        <taxon>Hexapoda</taxon>
        <taxon>Insecta</taxon>
        <taxon>Pterygota</taxon>
        <taxon>Neoptera</taxon>
        <taxon>Paraneoptera</taxon>
        <taxon>Psocodea</taxon>
        <taxon>Troctomorpha</taxon>
        <taxon>Phthiraptera</taxon>
        <taxon>Anoplura</taxon>
        <taxon>Pediculidae</taxon>
        <taxon>Pediculus</taxon>
    </lineage>
</organism>
<dbReference type="VEuPathDB" id="VectorBase:PHUM147390"/>
<reference evidence="3" key="1">
    <citation type="submission" date="2007-04" db="EMBL/GenBank/DDBJ databases">
        <title>Annotation of Pediculus humanus corporis strain USDA.</title>
        <authorList>
            <person name="Kirkness E."/>
            <person name="Hannick L."/>
            <person name="Hass B."/>
            <person name="Bruggner R."/>
            <person name="Lawson D."/>
            <person name="Bidwell S."/>
            <person name="Joardar V."/>
            <person name="Caler E."/>
            <person name="Walenz B."/>
            <person name="Inman J."/>
            <person name="Schobel S."/>
            <person name="Galinsky K."/>
            <person name="Amedeo P."/>
            <person name="Strausberg R."/>
        </authorList>
    </citation>
    <scope>NUCLEOTIDE SEQUENCE</scope>
    <source>
        <strain evidence="3">USDA</strain>
    </source>
</reference>
<keyword evidence="1" id="KW-0175">Coiled coil</keyword>
<accession>E0VEZ1</accession>
<dbReference type="FunCoup" id="E0VEZ1">
    <property type="interactions" value="41"/>
</dbReference>
<dbReference type="EMBL" id="AAZO01001708">
    <property type="status" value="NOT_ANNOTATED_CDS"/>
    <property type="molecule type" value="Genomic_DNA"/>
</dbReference>
<dbReference type="Pfam" id="PF15964">
    <property type="entry name" value="CCCAP"/>
    <property type="match status" value="2"/>
</dbReference>
<dbReference type="CTD" id="8239493"/>
<dbReference type="GO" id="GO:0005813">
    <property type="term" value="C:centrosome"/>
    <property type="evidence" value="ECO:0007669"/>
    <property type="project" value="InterPro"/>
</dbReference>
<dbReference type="GO" id="GO:0001764">
    <property type="term" value="P:neuron migration"/>
    <property type="evidence" value="ECO:0007669"/>
    <property type="project" value="TreeGrafter"/>
</dbReference>
<feature type="coiled-coil region" evidence="1">
    <location>
        <begin position="195"/>
        <end position="273"/>
    </location>
</feature>
<dbReference type="OMA" id="HWETANK"/>
<proteinExistence type="predicted"/>
<dbReference type="STRING" id="121224.E0VEZ1"/>
<protein>
    <submittedName>
        <fullName evidence="3 4">Uncharacterized protein</fullName>
    </submittedName>
</protein>
<dbReference type="InterPro" id="IPR031887">
    <property type="entry name" value="SDCCAG8"/>
</dbReference>
<feature type="coiled-coil region" evidence="1">
    <location>
        <begin position="509"/>
        <end position="543"/>
    </location>
</feature>
<dbReference type="RefSeq" id="XP_002424703.1">
    <property type="nucleotide sequence ID" value="XM_002424658.1"/>
</dbReference>
<dbReference type="EnsemblMetazoa" id="PHUM147390-RA">
    <property type="protein sequence ID" value="PHUM147390-PA"/>
    <property type="gene ID" value="PHUM147390"/>
</dbReference>
<dbReference type="Proteomes" id="UP000009046">
    <property type="component" value="Unassembled WGS sequence"/>
</dbReference>
<name>E0VEZ1_PEDHC</name>
<feature type="compositionally biased region" description="Polar residues" evidence="2">
    <location>
        <begin position="82"/>
        <end position="93"/>
    </location>
</feature>
<feature type="coiled-coil region" evidence="1">
    <location>
        <begin position="115"/>
        <end position="156"/>
    </location>
</feature>
<evidence type="ECO:0000313" key="4">
    <source>
        <dbReference type="EnsemblMetazoa" id="PHUM147390-PA"/>
    </source>
</evidence>
<dbReference type="PANTHER" id="PTHR34343">
    <property type="entry name" value="SEROLOGICALLY DEFINED COLON CANCER ANTIGEN 8"/>
    <property type="match status" value="1"/>
</dbReference>
<evidence type="ECO:0000256" key="2">
    <source>
        <dbReference type="SAM" id="MobiDB-lite"/>
    </source>
</evidence>
<dbReference type="OrthoDB" id="10252347at2759"/>
<dbReference type="GO" id="GO:0005814">
    <property type="term" value="C:centriole"/>
    <property type="evidence" value="ECO:0007669"/>
    <property type="project" value="TreeGrafter"/>
</dbReference>
<dbReference type="AlphaFoldDB" id="E0VEZ1"/>
<dbReference type="GO" id="GO:0030010">
    <property type="term" value="P:establishment of cell polarity"/>
    <property type="evidence" value="ECO:0007669"/>
    <property type="project" value="TreeGrafter"/>
</dbReference>
<dbReference type="GeneID" id="8239493"/>
<dbReference type="PANTHER" id="PTHR34343:SF1">
    <property type="entry name" value="SEROLOGICALLY DEFINED COLON CANCER ANTIGEN 8"/>
    <property type="match status" value="1"/>
</dbReference>
<dbReference type="HOGENOM" id="CLU_018263_0_0_1"/>
<dbReference type="InParanoid" id="E0VEZ1"/>
<evidence type="ECO:0000313" key="5">
    <source>
        <dbReference type="Proteomes" id="UP000009046"/>
    </source>
</evidence>
<evidence type="ECO:0000256" key="1">
    <source>
        <dbReference type="SAM" id="Coils"/>
    </source>
</evidence>
<keyword evidence="5" id="KW-1185">Reference proteome</keyword>
<evidence type="ECO:0000313" key="3">
    <source>
        <dbReference type="EMBL" id="EEB11965.1"/>
    </source>
</evidence>
<feature type="compositionally biased region" description="Low complexity" evidence="2">
    <location>
        <begin position="63"/>
        <end position="72"/>
    </location>
</feature>
<feature type="region of interest" description="Disordered" evidence="2">
    <location>
        <begin position="402"/>
        <end position="422"/>
    </location>
</feature>
<feature type="region of interest" description="Disordered" evidence="2">
    <location>
        <begin position="43"/>
        <end position="103"/>
    </location>
</feature>
<dbReference type="eggNOG" id="ENOG502R5XE">
    <property type="taxonomic scope" value="Eukaryota"/>
</dbReference>